<feature type="transmembrane region" description="Helical" evidence="2">
    <location>
        <begin position="163"/>
        <end position="188"/>
    </location>
</feature>
<evidence type="ECO:0000313" key="4">
    <source>
        <dbReference type="Proteomes" id="UP001221142"/>
    </source>
</evidence>
<gene>
    <name evidence="3" type="ORF">FB45DRAFT_1068455</name>
</gene>
<feature type="transmembrane region" description="Helical" evidence="2">
    <location>
        <begin position="281"/>
        <end position="302"/>
    </location>
</feature>
<keyword evidence="2" id="KW-0472">Membrane</keyword>
<feature type="region of interest" description="Disordered" evidence="1">
    <location>
        <begin position="304"/>
        <end position="324"/>
    </location>
</feature>
<keyword evidence="2" id="KW-0812">Transmembrane</keyword>
<feature type="transmembrane region" description="Helical" evidence="2">
    <location>
        <begin position="86"/>
        <end position="105"/>
    </location>
</feature>
<dbReference type="Proteomes" id="UP001221142">
    <property type="component" value="Unassembled WGS sequence"/>
</dbReference>
<reference evidence="3" key="1">
    <citation type="submission" date="2023-03" db="EMBL/GenBank/DDBJ databases">
        <title>Massive genome expansion in bonnet fungi (Mycena s.s.) driven by repeated elements and novel gene families across ecological guilds.</title>
        <authorList>
            <consortium name="Lawrence Berkeley National Laboratory"/>
            <person name="Harder C.B."/>
            <person name="Miyauchi S."/>
            <person name="Viragh M."/>
            <person name="Kuo A."/>
            <person name="Thoen E."/>
            <person name="Andreopoulos B."/>
            <person name="Lu D."/>
            <person name="Skrede I."/>
            <person name="Drula E."/>
            <person name="Henrissat B."/>
            <person name="Morin E."/>
            <person name="Kohler A."/>
            <person name="Barry K."/>
            <person name="LaButti K."/>
            <person name="Morin E."/>
            <person name="Salamov A."/>
            <person name="Lipzen A."/>
            <person name="Mereny Z."/>
            <person name="Hegedus B."/>
            <person name="Baldrian P."/>
            <person name="Stursova M."/>
            <person name="Weitz H."/>
            <person name="Taylor A."/>
            <person name="Grigoriev I.V."/>
            <person name="Nagy L.G."/>
            <person name="Martin F."/>
            <person name="Kauserud H."/>
        </authorList>
    </citation>
    <scope>NUCLEOTIDE SEQUENCE</scope>
    <source>
        <strain evidence="3">9284</strain>
    </source>
</reference>
<proteinExistence type="predicted"/>
<sequence length="346" mass="38736">MNYTVDSASFHEYPQSLLLQLAELCIFHLRRQRFPDSDSRQDPTFPLWSAPPLCYQRVPASPAAGVYVPLFISAISHLSRRAAGQLPLFIVTWTMLAFGTAHAIIEVSRTTNFVHIFQQAIQNYYMDATGSYVFAFNALTEAEDILFSINNMLTDLFLLYRCYVIWGSVRVTILPGLLILSTFLTALIQSLNHIQASPLLAEMLLYEVRAVESTHNVAGRIWWMKREVSCLDAVPTNIFRKRYTKAIEIIVDSAALYCLLSIVLAATSSYTEGPGMLVHNILYSAGTQAANIIPTLAIVRGIRERDEDSKSTNRTATPSPKRAAMPSNRVFNVSEVMDIGKMQESV</sequence>
<protein>
    <submittedName>
        <fullName evidence="3">Uncharacterized protein</fullName>
    </submittedName>
</protein>
<evidence type="ECO:0000256" key="2">
    <source>
        <dbReference type="SAM" id="Phobius"/>
    </source>
</evidence>
<evidence type="ECO:0000256" key="1">
    <source>
        <dbReference type="SAM" id="MobiDB-lite"/>
    </source>
</evidence>
<feature type="transmembrane region" description="Helical" evidence="2">
    <location>
        <begin position="249"/>
        <end position="269"/>
    </location>
</feature>
<name>A0AAD7F751_9AGAR</name>
<organism evidence="3 4">
    <name type="scientific">Roridomyces roridus</name>
    <dbReference type="NCBI Taxonomy" id="1738132"/>
    <lineage>
        <taxon>Eukaryota</taxon>
        <taxon>Fungi</taxon>
        <taxon>Dikarya</taxon>
        <taxon>Basidiomycota</taxon>
        <taxon>Agaricomycotina</taxon>
        <taxon>Agaricomycetes</taxon>
        <taxon>Agaricomycetidae</taxon>
        <taxon>Agaricales</taxon>
        <taxon>Marasmiineae</taxon>
        <taxon>Mycenaceae</taxon>
        <taxon>Roridomyces</taxon>
    </lineage>
</organism>
<accession>A0AAD7F751</accession>
<dbReference type="EMBL" id="JARKIF010000057">
    <property type="protein sequence ID" value="KAJ7606496.1"/>
    <property type="molecule type" value="Genomic_DNA"/>
</dbReference>
<comment type="caution">
    <text evidence="3">The sequence shown here is derived from an EMBL/GenBank/DDBJ whole genome shotgun (WGS) entry which is preliminary data.</text>
</comment>
<evidence type="ECO:0000313" key="3">
    <source>
        <dbReference type="EMBL" id="KAJ7606496.1"/>
    </source>
</evidence>
<keyword evidence="4" id="KW-1185">Reference proteome</keyword>
<dbReference type="AlphaFoldDB" id="A0AAD7F751"/>
<keyword evidence="2" id="KW-1133">Transmembrane helix</keyword>